<reference evidence="3" key="1">
    <citation type="submission" date="2024-07" db="EMBL/GenBank/DDBJ databases">
        <title>Two chromosome-level genome assemblies of Korean endemic species Abeliophyllum distichum and Forsythia ovata (Oleaceae).</title>
        <authorList>
            <person name="Jang H."/>
        </authorList>
    </citation>
    <scope>NUCLEOTIDE SEQUENCE [LARGE SCALE GENOMIC DNA]</scope>
</reference>
<dbReference type="PANTHER" id="PTHR37212:SF2">
    <property type="entry name" value="ACTIN PROTEIN 2_3 COMPLEX SUBUNIT-LIKE PROTEIN"/>
    <property type="match status" value="1"/>
</dbReference>
<proteinExistence type="predicted"/>
<dbReference type="PANTHER" id="PTHR37212">
    <property type="entry name" value="ACTIN PROTEIN 2/3 COMPLEX SUBUNIT-LIKE PROTEIN"/>
    <property type="match status" value="1"/>
</dbReference>
<organism evidence="2 3">
    <name type="scientific">Abeliophyllum distichum</name>
    <dbReference type="NCBI Taxonomy" id="126358"/>
    <lineage>
        <taxon>Eukaryota</taxon>
        <taxon>Viridiplantae</taxon>
        <taxon>Streptophyta</taxon>
        <taxon>Embryophyta</taxon>
        <taxon>Tracheophyta</taxon>
        <taxon>Spermatophyta</taxon>
        <taxon>Magnoliopsida</taxon>
        <taxon>eudicotyledons</taxon>
        <taxon>Gunneridae</taxon>
        <taxon>Pentapetalae</taxon>
        <taxon>asterids</taxon>
        <taxon>lamiids</taxon>
        <taxon>Lamiales</taxon>
        <taxon>Oleaceae</taxon>
        <taxon>Forsythieae</taxon>
        <taxon>Abeliophyllum</taxon>
    </lineage>
</organism>
<evidence type="ECO:0000256" key="1">
    <source>
        <dbReference type="SAM" id="MobiDB-lite"/>
    </source>
</evidence>
<accession>A0ABD1VV17</accession>
<evidence type="ECO:0000313" key="2">
    <source>
        <dbReference type="EMBL" id="KAL2541071.1"/>
    </source>
</evidence>
<dbReference type="Proteomes" id="UP001604336">
    <property type="component" value="Unassembled WGS sequence"/>
</dbReference>
<protein>
    <recommendedName>
        <fullName evidence="4">Coiled-coil SMC6 And NSE5 INteracting (CANIN) domain-containing protein</fullName>
    </recommendedName>
</protein>
<keyword evidence="3" id="KW-1185">Reference proteome</keyword>
<comment type="caution">
    <text evidence="2">The sequence shown here is derived from an EMBL/GenBank/DDBJ whole genome shotgun (WGS) entry which is preliminary data.</text>
</comment>
<feature type="compositionally biased region" description="Basic residues" evidence="1">
    <location>
        <begin position="46"/>
        <end position="56"/>
    </location>
</feature>
<name>A0ABD1VV17_9LAMI</name>
<gene>
    <name evidence="2" type="ORF">Adt_02049</name>
</gene>
<sequence>MTDIYDPLDFEFEEPIRISPSVPKKKKKVIGLDDLLEDHEKEQKRIKERKSKRTKIKNTSDSEEDEDATEIELSKCVDKCQKEMDQINDDDEMPLWGIQVFGYQRTLPALEYPEPRSCVTLQSIMNHKLNSLVELKIEKGEPFLEGLLVDGWLLKLIFTLGRVEKSISTWIFNLMLYSSKERLRKAACEFWCSILSPEIEVNSADIKIDWLPSYSDLKRALDIYGFLLDSPSKLSSDIDMIHADSDTAGPPQNIRCWIKYVAVCCQVRNTHLIFSTSEAEDLLGVIISLFLDRQLLGLFMILQACVHSVISFFKDEEWHDSCERVAKSIGWRLPRDINCLRTVESISGSNGQSKHLRSAVAKQFLIRCLNEKECDAEDILRMLISINVKDKNCDLSKMYIYLGLAENWLLFDPTLKDNVAIHEMWGICLRNCSCGIAITDLRSYASKVRSKASYLLQGMANK</sequence>
<evidence type="ECO:0008006" key="4">
    <source>
        <dbReference type="Google" id="ProtNLM"/>
    </source>
</evidence>
<feature type="region of interest" description="Disordered" evidence="1">
    <location>
        <begin position="40"/>
        <end position="67"/>
    </location>
</feature>
<dbReference type="AlphaFoldDB" id="A0ABD1VV17"/>
<dbReference type="EMBL" id="JBFOLK010000001">
    <property type="protein sequence ID" value="KAL2541071.1"/>
    <property type="molecule type" value="Genomic_DNA"/>
</dbReference>
<evidence type="ECO:0000313" key="3">
    <source>
        <dbReference type="Proteomes" id="UP001604336"/>
    </source>
</evidence>